<dbReference type="RefSeq" id="XP_062715225.1">
    <property type="nucleotide sequence ID" value="XM_062859241.1"/>
</dbReference>
<evidence type="ECO:0000313" key="2">
    <source>
        <dbReference type="Proteomes" id="UP000069940"/>
    </source>
</evidence>
<dbReference type="RefSeq" id="XP_062715224.1">
    <property type="nucleotide sequence ID" value="XM_062859240.1"/>
</dbReference>
<reference evidence="1" key="2">
    <citation type="submission" date="2025-05" db="UniProtKB">
        <authorList>
            <consortium name="EnsemblMetazoa"/>
        </authorList>
    </citation>
    <scope>IDENTIFICATION</scope>
    <source>
        <strain evidence="1">Foshan</strain>
    </source>
</reference>
<dbReference type="EnsemblMetazoa" id="AALFPA23_002657.R2599">
    <property type="protein sequence ID" value="AALFPA23_002657.P2599"/>
    <property type="gene ID" value="AALFPA23_002657"/>
</dbReference>
<protein>
    <recommendedName>
        <fullName evidence="3">Endonuclease/exonuclease/phosphatase domain-containing protein</fullName>
    </recommendedName>
</protein>
<dbReference type="RefSeq" id="XP_062715226.1">
    <property type="nucleotide sequence ID" value="XM_062859242.1"/>
</dbReference>
<accession>A0ABM1XTA4</accession>
<sequence length="165" mass="18944">MGHHDLGEMSENGGLFTEFCGNNDMVIGGSLFPHRSVHKVTSFSRDGGTENQIDHICISWKWRRSLLDVRNKRSADIASDHHLLIGEIRLRIARIQRQEEKIGRRFHTRRLEDVAVKRSFVEELENRATNIPEGGSIEDQWSTIKNAFIATGEKNLGVLRTRRKQ</sequence>
<keyword evidence="2" id="KW-1185">Reference proteome</keyword>
<reference evidence="2" key="1">
    <citation type="journal article" date="2015" name="Proc. Natl. Acad. Sci. U.S.A.">
        <title>Genome sequence of the Asian Tiger mosquito, Aedes albopictus, reveals insights into its biology, genetics, and evolution.</title>
        <authorList>
            <person name="Chen X.G."/>
            <person name="Jiang X."/>
            <person name="Gu J."/>
            <person name="Xu M."/>
            <person name="Wu Y."/>
            <person name="Deng Y."/>
            <person name="Zhang C."/>
            <person name="Bonizzoni M."/>
            <person name="Dermauw W."/>
            <person name="Vontas J."/>
            <person name="Armbruster P."/>
            <person name="Huang X."/>
            <person name="Yang Y."/>
            <person name="Zhang H."/>
            <person name="He W."/>
            <person name="Peng H."/>
            <person name="Liu Y."/>
            <person name="Wu K."/>
            <person name="Chen J."/>
            <person name="Lirakis M."/>
            <person name="Topalis P."/>
            <person name="Van Leeuwen T."/>
            <person name="Hall A.B."/>
            <person name="Jiang X."/>
            <person name="Thorpe C."/>
            <person name="Mueller R.L."/>
            <person name="Sun C."/>
            <person name="Waterhouse R.M."/>
            <person name="Yan G."/>
            <person name="Tu Z.J."/>
            <person name="Fang X."/>
            <person name="James A.A."/>
        </authorList>
    </citation>
    <scope>NUCLEOTIDE SEQUENCE [LARGE SCALE GENOMIC DNA]</scope>
    <source>
        <strain evidence="2">Foshan</strain>
    </source>
</reference>
<dbReference type="InterPro" id="IPR036691">
    <property type="entry name" value="Endo/exonu/phosph_ase_sf"/>
</dbReference>
<proteinExistence type="predicted"/>
<name>A0ABM1XTA4_AEDAL</name>
<evidence type="ECO:0008006" key="3">
    <source>
        <dbReference type="Google" id="ProtNLM"/>
    </source>
</evidence>
<dbReference type="EnsemblMetazoa" id="AALFPA23_002657.R2600">
    <property type="protein sequence ID" value="AALFPA23_002657.P2600"/>
    <property type="gene ID" value="AALFPA23_002657"/>
</dbReference>
<evidence type="ECO:0000313" key="1">
    <source>
        <dbReference type="EnsemblMetazoa" id="AALFPA23_002657.P2599"/>
    </source>
</evidence>
<dbReference type="Gene3D" id="3.60.10.10">
    <property type="entry name" value="Endonuclease/exonuclease/phosphatase"/>
    <property type="match status" value="1"/>
</dbReference>
<dbReference type="Proteomes" id="UP000069940">
    <property type="component" value="Unassembled WGS sequence"/>
</dbReference>
<organism evidence="1 2">
    <name type="scientific">Aedes albopictus</name>
    <name type="common">Asian tiger mosquito</name>
    <name type="synonym">Stegomyia albopicta</name>
    <dbReference type="NCBI Taxonomy" id="7160"/>
    <lineage>
        <taxon>Eukaryota</taxon>
        <taxon>Metazoa</taxon>
        <taxon>Ecdysozoa</taxon>
        <taxon>Arthropoda</taxon>
        <taxon>Hexapoda</taxon>
        <taxon>Insecta</taxon>
        <taxon>Pterygota</taxon>
        <taxon>Neoptera</taxon>
        <taxon>Endopterygota</taxon>
        <taxon>Diptera</taxon>
        <taxon>Nematocera</taxon>
        <taxon>Culicoidea</taxon>
        <taxon>Culicidae</taxon>
        <taxon>Culicinae</taxon>
        <taxon>Aedini</taxon>
        <taxon>Aedes</taxon>
        <taxon>Stegomyia</taxon>
    </lineage>
</organism>
<dbReference type="GeneID" id="134291476"/>
<dbReference type="EnsemblMetazoa" id="AALFPA23_002657.R2601">
    <property type="protein sequence ID" value="AALFPA23_002657.P2601"/>
    <property type="gene ID" value="AALFPA23_002657"/>
</dbReference>